<dbReference type="PANTHER" id="PTHR24373:SF370">
    <property type="entry name" value="FISH-LIPS, ISOFORM E"/>
    <property type="match status" value="1"/>
</dbReference>
<dbReference type="InterPro" id="IPR050328">
    <property type="entry name" value="Dev_Immune_Receptor"/>
</dbReference>
<dbReference type="OrthoDB" id="9229163at2759"/>
<dbReference type="GeneID" id="119731870"/>
<sequence length="115" mass="13073">MRNCLKVHYADFRNNSLQVIETGTFKRCTNLLDLVLDENRISQVQPGGFVGLRNINNLNMTICDLKVLRPHTFGGMLRLNKLYLDQCHLEEIPSGLFLDPTTDGVPDKGITPFRL</sequence>
<dbReference type="PANTHER" id="PTHR24373">
    <property type="entry name" value="SLIT RELATED LEUCINE-RICH REPEAT NEURONAL PROTEIN"/>
    <property type="match status" value="1"/>
</dbReference>
<reference evidence="2" key="1">
    <citation type="submission" date="2022-11" db="UniProtKB">
        <authorList>
            <consortium name="EnsemblMetazoa"/>
        </authorList>
    </citation>
    <scope>IDENTIFICATION</scope>
</reference>
<keyword evidence="1" id="KW-0732">Signal</keyword>
<dbReference type="SUPFAM" id="SSF52058">
    <property type="entry name" value="L domain-like"/>
    <property type="match status" value="1"/>
</dbReference>
<protein>
    <submittedName>
        <fullName evidence="2">Uncharacterized protein</fullName>
    </submittedName>
</protein>
<dbReference type="Pfam" id="PF13855">
    <property type="entry name" value="LRR_8"/>
    <property type="match status" value="1"/>
</dbReference>
<dbReference type="GO" id="GO:0031012">
    <property type="term" value="C:extracellular matrix"/>
    <property type="evidence" value="ECO:0007669"/>
    <property type="project" value="TreeGrafter"/>
</dbReference>
<dbReference type="GO" id="GO:0005615">
    <property type="term" value="C:extracellular space"/>
    <property type="evidence" value="ECO:0007669"/>
    <property type="project" value="TreeGrafter"/>
</dbReference>
<organism evidence="2 3">
    <name type="scientific">Patiria miniata</name>
    <name type="common">Bat star</name>
    <name type="synonym">Asterina miniata</name>
    <dbReference type="NCBI Taxonomy" id="46514"/>
    <lineage>
        <taxon>Eukaryota</taxon>
        <taxon>Metazoa</taxon>
        <taxon>Echinodermata</taxon>
        <taxon>Eleutherozoa</taxon>
        <taxon>Asterozoa</taxon>
        <taxon>Asteroidea</taxon>
        <taxon>Valvatacea</taxon>
        <taxon>Valvatida</taxon>
        <taxon>Asterinidae</taxon>
        <taxon>Patiria</taxon>
    </lineage>
</organism>
<dbReference type="InterPro" id="IPR001611">
    <property type="entry name" value="Leu-rich_rpt"/>
</dbReference>
<dbReference type="InterPro" id="IPR032675">
    <property type="entry name" value="LRR_dom_sf"/>
</dbReference>
<keyword evidence="3" id="KW-1185">Reference proteome</keyword>
<evidence type="ECO:0000313" key="2">
    <source>
        <dbReference type="EnsemblMetazoa" id="XP_038061082.1"/>
    </source>
</evidence>
<accession>A0A914AB46</accession>
<proteinExistence type="predicted"/>
<dbReference type="RefSeq" id="XP_038061082.1">
    <property type="nucleotide sequence ID" value="XM_038205154.1"/>
</dbReference>
<evidence type="ECO:0000313" key="3">
    <source>
        <dbReference type="Proteomes" id="UP000887568"/>
    </source>
</evidence>
<dbReference type="OMA" id="DQCHLEE"/>
<evidence type="ECO:0000256" key="1">
    <source>
        <dbReference type="ARBA" id="ARBA00022729"/>
    </source>
</evidence>
<dbReference type="AlphaFoldDB" id="A0A914AB46"/>
<dbReference type="Gene3D" id="3.80.10.10">
    <property type="entry name" value="Ribonuclease Inhibitor"/>
    <property type="match status" value="1"/>
</dbReference>
<dbReference type="EnsemblMetazoa" id="XM_038205154.1">
    <property type="protein sequence ID" value="XP_038061082.1"/>
    <property type="gene ID" value="LOC119731870"/>
</dbReference>
<name>A0A914AB46_PATMI</name>
<dbReference type="Proteomes" id="UP000887568">
    <property type="component" value="Unplaced"/>
</dbReference>